<reference evidence="10 11" key="1">
    <citation type="submission" date="2012-04" db="EMBL/GenBank/DDBJ databases">
        <title>The Genome Sequence of Saprolegnia declina VS20.</title>
        <authorList>
            <consortium name="The Broad Institute Genome Sequencing Platform"/>
            <person name="Russ C."/>
            <person name="Nusbaum C."/>
            <person name="Tyler B."/>
            <person name="van West P."/>
            <person name="Dieguez-Uribeondo J."/>
            <person name="de Bruijn I."/>
            <person name="Tripathy S."/>
            <person name="Jiang R."/>
            <person name="Young S.K."/>
            <person name="Zeng Q."/>
            <person name="Gargeya S."/>
            <person name="Fitzgerald M."/>
            <person name="Haas B."/>
            <person name="Abouelleil A."/>
            <person name="Alvarado L."/>
            <person name="Arachchi H.M."/>
            <person name="Berlin A."/>
            <person name="Chapman S.B."/>
            <person name="Goldberg J."/>
            <person name="Griggs A."/>
            <person name="Gujja S."/>
            <person name="Hansen M."/>
            <person name="Howarth C."/>
            <person name="Imamovic A."/>
            <person name="Larimer J."/>
            <person name="McCowen C."/>
            <person name="Montmayeur A."/>
            <person name="Murphy C."/>
            <person name="Neiman D."/>
            <person name="Pearson M."/>
            <person name="Priest M."/>
            <person name="Roberts A."/>
            <person name="Saif S."/>
            <person name="Shea T."/>
            <person name="Sisk P."/>
            <person name="Sykes S."/>
            <person name="Wortman J."/>
            <person name="Nusbaum C."/>
            <person name="Birren B."/>
        </authorList>
    </citation>
    <scope>NUCLEOTIDE SEQUENCE [LARGE SCALE GENOMIC DNA]</scope>
    <source>
        <strain evidence="10 11">VS20</strain>
    </source>
</reference>
<feature type="domain" description="Peptidase M13 N-terminal" evidence="9">
    <location>
        <begin position="94"/>
        <end position="468"/>
    </location>
</feature>
<evidence type="ECO:0000256" key="1">
    <source>
        <dbReference type="ARBA" id="ARBA00001947"/>
    </source>
</evidence>
<dbReference type="Proteomes" id="UP000030762">
    <property type="component" value="Unassembled WGS sequence"/>
</dbReference>
<dbReference type="InterPro" id="IPR000718">
    <property type="entry name" value="Peptidase_M13"/>
</dbReference>
<feature type="domain" description="Peptidase M13 C-terminal" evidence="8">
    <location>
        <begin position="519"/>
        <end position="721"/>
    </location>
</feature>
<comment type="similarity">
    <text evidence="2">Belongs to the peptidase M13 family.</text>
</comment>
<keyword evidence="3" id="KW-0645">Protease</keyword>
<gene>
    <name evidence="10" type="ORF">SDRG_01909</name>
</gene>
<dbReference type="InterPro" id="IPR018497">
    <property type="entry name" value="Peptidase_M13_C"/>
</dbReference>
<dbReference type="Pfam" id="PF05649">
    <property type="entry name" value="Peptidase_M13_N"/>
    <property type="match status" value="1"/>
</dbReference>
<dbReference type="PANTHER" id="PTHR11733">
    <property type="entry name" value="ZINC METALLOPROTEASE FAMILY M13 NEPRILYSIN-RELATED"/>
    <property type="match status" value="1"/>
</dbReference>
<accession>T0SD53</accession>
<keyword evidence="7" id="KW-0482">Metalloprotease</keyword>
<dbReference type="AlphaFoldDB" id="T0SD53"/>
<keyword evidence="11" id="KW-1185">Reference proteome</keyword>
<evidence type="ECO:0000256" key="3">
    <source>
        <dbReference type="ARBA" id="ARBA00022670"/>
    </source>
</evidence>
<evidence type="ECO:0008006" key="12">
    <source>
        <dbReference type="Google" id="ProtNLM"/>
    </source>
</evidence>
<dbReference type="Pfam" id="PF01431">
    <property type="entry name" value="Peptidase_M13"/>
    <property type="match status" value="1"/>
</dbReference>
<dbReference type="CDD" id="cd08662">
    <property type="entry name" value="M13"/>
    <property type="match status" value="1"/>
</dbReference>
<organism evidence="10 11">
    <name type="scientific">Saprolegnia diclina (strain VS20)</name>
    <dbReference type="NCBI Taxonomy" id="1156394"/>
    <lineage>
        <taxon>Eukaryota</taxon>
        <taxon>Sar</taxon>
        <taxon>Stramenopiles</taxon>
        <taxon>Oomycota</taxon>
        <taxon>Saprolegniomycetes</taxon>
        <taxon>Saprolegniales</taxon>
        <taxon>Saprolegniaceae</taxon>
        <taxon>Saprolegnia</taxon>
    </lineage>
</organism>
<dbReference type="GO" id="GO:0005886">
    <property type="term" value="C:plasma membrane"/>
    <property type="evidence" value="ECO:0007669"/>
    <property type="project" value="TreeGrafter"/>
</dbReference>
<dbReference type="OrthoDB" id="6475849at2759"/>
<evidence type="ECO:0000259" key="9">
    <source>
        <dbReference type="Pfam" id="PF05649"/>
    </source>
</evidence>
<keyword evidence="6" id="KW-0862">Zinc</keyword>
<evidence type="ECO:0000256" key="2">
    <source>
        <dbReference type="ARBA" id="ARBA00007357"/>
    </source>
</evidence>
<dbReference type="InterPro" id="IPR008753">
    <property type="entry name" value="Peptidase_M13_N"/>
</dbReference>
<dbReference type="PROSITE" id="PS51885">
    <property type="entry name" value="NEPRILYSIN"/>
    <property type="match status" value="1"/>
</dbReference>
<proteinExistence type="inferred from homology"/>
<dbReference type="Gene3D" id="1.10.1380.10">
    <property type="entry name" value="Neutral endopeptidase , domain2"/>
    <property type="match status" value="1"/>
</dbReference>
<evidence type="ECO:0000256" key="5">
    <source>
        <dbReference type="ARBA" id="ARBA00022801"/>
    </source>
</evidence>
<keyword evidence="4" id="KW-0479">Metal-binding</keyword>
<dbReference type="GO" id="GO:0016485">
    <property type="term" value="P:protein processing"/>
    <property type="evidence" value="ECO:0007669"/>
    <property type="project" value="TreeGrafter"/>
</dbReference>
<dbReference type="STRING" id="1156394.T0SD53"/>
<dbReference type="SUPFAM" id="SSF55486">
    <property type="entry name" value="Metalloproteases ('zincins'), catalytic domain"/>
    <property type="match status" value="1"/>
</dbReference>
<protein>
    <recommendedName>
        <fullName evidence="12">Peptidase M13 C-terminal domain-containing protein</fullName>
    </recommendedName>
</protein>
<dbReference type="GeneID" id="19942636"/>
<dbReference type="Gene3D" id="3.40.390.10">
    <property type="entry name" value="Collagenase (Catalytic Domain)"/>
    <property type="match status" value="1"/>
</dbReference>
<dbReference type="PANTHER" id="PTHR11733:SF167">
    <property type="entry name" value="FI17812P1-RELATED"/>
    <property type="match status" value="1"/>
</dbReference>
<evidence type="ECO:0000256" key="7">
    <source>
        <dbReference type="ARBA" id="ARBA00023049"/>
    </source>
</evidence>
<evidence type="ECO:0000256" key="4">
    <source>
        <dbReference type="ARBA" id="ARBA00022723"/>
    </source>
</evidence>
<dbReference type="GO" id="GO:0004222">
    <property type="term" value="F:metalloendopeptidase activity"/>
    <property type="evidence" value="ECO:0007669"/>
    <property type="project" value="InterPro"/>
</dbReference>
<evidence type="ECO:0000256" key="6">
    <source>
        <dbReference type="ARBA" id="ARBA00022833"/>
    </source>
</evidence>
<dbReference type="InterPro" id="IPR024079">
    <property type="entry name" value="MetalloPept_cat_dom_sf"/>
</dbReference>
<dbReference type="InParanoid" id="T0SD53"/>
<dbReference type="PRINTS" id="PR00786">
    <property type="entry name" value="NEPRILYSIN"/>
</dbReference>
<evidence type="ECO:0000259" key="8">
    <source>
        <dbReference type="Pfam" id="PF01431"/>
    </source>
</evidence>
<dbReference type="InterPro" id="IPR042089">
    <property type="entry name" value="Peptidase_M13_dom_2"/>
</dbReference>
<comment type="cofactor">
    <cofactor evidence="1">
        <name>Zn(2+)</name>
        <dbReference type="ChEBI" id="CHEBI:29105"/>
    </cofactor>
</comment>
<keyword evidence="5" id="KW-0378">Hydrolase</keyword>
<dbReference type="eggNOG" id="KOG3624">
    <property type="taxonomic scope" value="Eukaryota"/>
</dbReference>
<dbReference type="OMA" id="QDFIVWQ"/>
<dbReference type="GO" id="GO:0046872">
    <property type="term" value="F:metal ion binding"/>
    <property type="evidence" value="ECO:0007669"/>
    <property type="project" value="UniProtKB-KW"/>
</dbReference>
<dbReference type="EMBL" id="JH767135">
    <property type="protein sequence ID" value="EQC40842.1"/>
    <property type="molecule type" value="Genomic_DNA"/>
</dbReference>
<dbReference type="VEuPathDB" id="FungiDB:SDRG_01909"/>
<name>T0SD53_SAPDV</name>
<evidence type="ECO:0000313" key="11">
    <source>
        <dbReference type="Proteomes" id="UP000030762"/>
    </source>
</evidence>
<evidence type="ECO:0000313" key="10">
    <source>
        <dbReference type="EMBL" id="EQC40842.1"/>
    </source>
</evidence>
<sequence>MSTTTIPLGTMSFRTAYGAVEPTTVSRRAPRPWARWAFAVAVASLFAALGCVLTLQEQNDTVVVIVTVDEPPLDSRYDAFFTATAAMRDEAIDPCHNFYRYACGGWLENATIPSNANAVDTSFRVVADTNAKLIETIVRSNPPVIGPLYQSCIAVGDVDDAGVDAVSRQLSHVAALTTKDDVFAYAGDLFRTSGVDAFFSLEVLGNPKNATTNVLSLSQGGLTFPGRDYYLDAHKRAKYTALFVEYVTSLATVDAFARHNVTAFTHRPLKLETSFATMSIANADLRDPWATYHALSLAELEVKWPHVAAYLRGAGVYETLANSNAPIVVSTPGFFAAQAALLASDDVDLSTLIKYVSFRLIDSQSPLLGEHFRAASHKFHGTLSGLGVASTRANYCLGLTEAHLGAVLGSYYLERVWDNSTKLAARSLITEIEAAMGNVLANEPWLDDATRKEGLRKLHHIFNLVGGPDVTPPLPFPLNSTGFFANMAQLQAHEMTTALSSIGAPVDPMAWGLSASTVNAYYDPSANKMVFPAAILQAPFYSAHEMPSIANYARIGMVMGHELTHGFDDQGRNYDGNGNLRMWWSPSVSKTFDVKADCLAAQYAAFEVTSLDASTRIGFVDGHLTLGENIADNGGLKLAYLAYAATQAGPISTDETKLYFTAFAQAWCEKRSDAYAELLLGLDPHSPGKWRVNGPLMNSALFAETFQCPVGSPMNPPHKCVVW</sequence>
<dbReference type="RefSeq" id="XP_008605686.1">
    <property type="nucleotide sequence ID" value="XM_008607464.1"/>
</dbReference>